<dbReference type="GO" id="GO:0004322">
    <property type="term" value="F:ferroxidase activity"/>
    <property type="evidence" value="ECO:0000318"/>
    <property type="project" value="GO_Central"/>
</dbReference>
<dbReference type="InterPro" id="IPR009040">
    <property type="entry name" value="Ferritin-like_diiron"/>
</dbReference>
<dbReference type="PATRIC" id="fig|324602.8.peg.4393"/>
<evidence type="ECO:0000313" key="11">
    <source>
        <dbReference type="EMBL" id="ABY37095.1"/>
    </source>
</evidence>
<comment type="subcellular location">
    <subcellularLocation>
        <location evidence="9">Cytoplasm</location>
    </subcellularLocation>
</comment>
<proteinExistence type="inferred from homology"/>
<dbReference type="AlphaFoldDB" id="A9WDH6"/>
<keyword evidence="6 8" id="KW-0408">Iron</keyword>
<keyword evidence="12" id="KW-1185">Reference proteome</keyword>
<dbReference type="GO" id="GO:0006879">
    <property type="term" value="P:intracellular iron ion homeostasis"/>
    <property type="evidence" value="ECO:0007669"/>
    <property type="project" value="UniProtKB-KW"/>
</dbReference>
<dbReference type="Pfam" id="PF00210">
    <property type="entry name" value="Ferritin"/>
    <property type="match status" value="1"/>
</dbReference>
<dbReference type="InterPro" id="IPR041719">
    <property type="entry name" value="Ferritin_prok"/>
</dbReference>
<feature type="domain" description="Ferritin-like diiron" evidence="10">
    <location>
        <begin position="1"/>
        <end position="145"/>
    </location>
</feature>
<keyword evidence="5 11" id="KW-0560">Oxidoreductase</keyword>
<keyword evidence="3 9" id="KW-0409">Iron storage</keyword>
<dbReference type="STRING" id="324602.Caur_3918"/>
<evidence type="ECO:0000256" key="3">
    <source>
        <dbReference type="ARBA" id="ARBA00022434"/>
    </source>
</evidence>
<organism evidence="11 12">
    <name type="scientific">Chloroflexus aurantiacus (strain ATCC 29366 / DSM 635 / J-10-fl)</name>
    <dbReference type="NCBI Taxonomy" id="324602"/>
    <lineage>
        <taxon>Bacteria</taxon>
        <taxon>Bacillati</taxon>
        <taxon>Chloroflexota</taxon>
        <taxon>Chloroflexia</taxon>
        <taxon>Chloroflexales</taxon>
        <taxon>Chloroflexineae</taxon>
        <taxon>Chloroflexaceae</taxon>
        <taxon>Chloroflexus</taxon>
    </lineage>
</organism>
<evidence type="ECO:0000256" key="2">
    <source>
        <dbReference type="ARBA" id="ARBA00006950"/>
    </source>
</evidence>
<dbReference type="FunFam" id="1.20.1260.10:FF:000001">
    <property type="entry name" value="Non-heme ferritin"/>
    <property type="match status" value="1"/>
</dbReference>
<dbReference type="KEGG" id="cau:Caur_3918"/>
<accession>A9WDH6</accession>
<gene>
    <name evidence="11" type="ordered locus">Caur_3918</name>
</gene>
<dbReference type="CDD" id="cd01055">
    <property type="entry name" value="Nonheme_Ferritin"/>
    <property type="match status" value="1"/>
</dbReference>
<keyword evidence="9" id="KW-0963">Cytoplasm</keyword>
<dbReference type="Proteomes" id="UP000002008">
    <property type="component" value="Chromosome"/>
</dbReference>
<dbReference type="Gene3D" id="1.20.1260.10">
    <property type="match status" value="1"/>
</dbReference>
<evidence type="ECO:0000256" key="9">
    <source>
        <dbReference type="RuleBase" id="RU361145"/>
    </source>
</evidence>
<evidence type="ECO:0000256" key="8">
    <source>
        <dbReference type="PIRSR" id="PIRSR601519-1"/>
    </source>
</evidence>
<dbReference type="EC" id="1.16.3.2" evidence="9"/>
<feature type="binding site" evidence="8">
    <location>
        <position position="17"/>
    </location>
    <ligand>
        <name>Fe cation</name>
        <dbReference type="ChEBI" id="CHEBI:24875"/>
        <label>1</label>
    </ligand>
</feature>
<comment type="similarity">
    <text evidence="2 9">Belongs to the ferritin family. Prokaryotic subfamily.</text>
</comment>
<evidence type="ECO:0000313" key="12">
    <source>
        <dbReference type="Proteomes" id="UP000002008"/>
    </source>
</evidence>
<dbReference type="InterPro" id="IPR009078">
    <property type="entry name" value="Ferritin-like_SF"/>
</dbReference>
<feature type="binding site" evidence="8">
    <location>
        <position position="94"/>
    </location>
    <ligand>
        <name>Fe cation</name>
        <dbReference type="ChEBI" id="CHEBI:24875"/>
        <label>1</label>
    </ligand>
</feature>
<dbReference type="GO" id="GO:0008199">
    <property type="term" value="F:ferric iron binding"/>
    <property type="evidence" value="ECO:0000318"/>
    <property type="project" value="GO_Central"/>
</dbReference>
<dbReference type="SUPFAM" id="SSF47240">
    <property type="entry name" value="Ferritin-like"/>
    <property type="match status" value="1"/>
</dbReference>
<dbReference type="RefSeq" id="WP_012259748.1">
    <property type="nucleotide sequence ID" value="NC_010175.1"/>
</dbReference>
<feature type="binding site" evidence="8">
    <location>
        <position position="53"/>
    </location>
    <ligand>
        <name>Fe cation</name>
        <dbReference type="ChEBI" id="CHEBI:24875"/>
        <label>1</label>
    </ligand>
</feature>
<dbReference type="PROSITE" id="PS50905">
    <property type="entry name" value="FERRITIN_LIKE"/>
    <property type="match status" value="1"/>
</dbReference>
<protein>
    <recommendedName>
        <fullName evidence="9">Ferritin</fullName>
        <ecNumber evidence="9">1.16.3.2</ecNumber>
    </recommendedName>
</protein>
<name>A9WDH6_CHLAA</name>
<dbReference type="GO" id="GO:0042802">
    <property type="term" value="F:identical protein binding"/>
    <property type="evidence" value="ECO:0007669"/>
    <property type="project" value="UniProtKB-ARBA"/>
</dbReference>
<dbReference type="InParanoid" id="A9WDH6"/>
<dbReference type="InterPro" id="IPR001519">
    <property type="entry name" value="Ferritin"/>
</dbReference>
<dbReference type="GO" id="GO:0005737">
    <property type="term" value="C:cytoplasm"/>
    <property type="evidence" value="ECO:0000318"/>
    <property type="project" value="GO_Central"/>
</dbReference>
<keyword evidence="4 8" id="KW-0479">Metal-binding</keyword>
<sequence length="167" mass="19270">MLSEKIQQALNRQITYEYAASYTYLAMAAYFESLSLTGFAHWFRIQSEEEREHALRFFDYVNDRGGRVTLGAIDEPQNEYASPLDAFEHALAHEQRVTAAIHAIYALAAQENDYATMSMLKWFIDEQVEEEKSADEIIQHLKLIGNDGVGLLMLDRKLAEREEEEDE</sequence>
<dbReference type="GO" id="GO:0005829">
    <property type="term" value="C:cytosol"/>
    <property type="evidence" value="ECO:0000318"/>
    <property type="project" value="GO_Central"/>
</dbReference>
<dbReference type="InterPro" id="IPR012347">
    <property type="entry name" value="Ferritin-like"/>
</dbReference>
<dbReference type="InterPro" id="IPR008331">
    <property type="entry name" value="Ferritin_DPS_dom"/>
</dbReference>
<feature type="binding site" evidence="8">
    <location>
        <position position="127"/>
    </location>
    <ligand>
        <name>Fe cation</name>
        <dbReference type="ChEBI" id="CHEBI:24875"/>
        <label>1</label>
    </ligand>
</feature>
<evidence type="ECO:0000256" key="4">
    <source>
        <dbReference type="ARBA" id="ARBA00022723"/>
    </source>
</evidence>
<dbReference type="PANTHER" id="PTHR11431">
    <property type="entry name" value="FERRITIN"/>
    <property type="match status" value="1"/>
</dbReference>
<comment type="catalytic activity">
    <reaction evidence="7 9">
        <text>4 Fe(2+) + O2 + 6 H2O = 4 iron(III) oxide-hydroxide + 12 H(+)</text>
        <dbReference type="Rhea" id="RHEA:11972"/>
        <dbReference type="ChEBI" id="CHEBI:15377"/>
        <dbReference type="ChEBI" id="CHEBI:15378"/>
        <dbReference type="ChEBI" id="CHEBI:15379"/>
        <dbReference type="ChEBI" id="CHEBI:29033"/>
        <dbReference type="ChEBI" id="CHEBI:78619"/>
        <dbReference type="EC" id="1.16.3.2"/>
    </reaction>
</comment>
<dbReference type="EnsemblBacteria" id="ABY37095">
    <property type="protein sequence ID" value="ABY37095"/>
    <property type="gene ID" value="Caur_3918"/>
</dbReference>
<comment type="function">
    <text evidence="1 9">Iron-storage protein.</text>
</comment>
<reference evidence="12" key="1">
    <citation type="journal article" date="2011" name="BMC Genomics">
        <title>Complete genome sequence of the filamentous anoxygenic phototrophic bacterium Chloroflexus aurantiacus.</title>
        <authorList>
            <person name="Tang K.H."/>
            <person name="Barry K."/>
            <person name="Chertkov O."/>
            <person name="Dalin E."/>
            <person name="Han C.S."/>
            <person name="Hauser L.J."/>
            <person name="Honchak B.M."/>
            <person name="Karbach L.E."/>
            <person name="Land M.L."/>
            <person name="Lapidus A."/>
            <person name="Larimer F.W."/>
            <person name="Mikhailova N."/>
            <person name="Pitluck S."/>
            <person name="Pierson B.K."/>
            <person name="Blankenship R.E."/>
        </authorList>
    </citation>
    <scope>NUCLEOTIDE SEQUENCE [LARGE SCALE GENOMIC DNA]</scope>
    <source>
        <strain evidence="12">ATCC 29366 / DSM 635 / J-10-fl</strain>
    </source>
</reference>
<evidence type="ECO:0000256" key="7">
    <source>
        <dbReference type="ARBA" id="ARBA00048035"/>
    </source>
</evidence>
<evidence type="ECO:0000259" key="10">
    <source>
        <dbReference type="PROSITE" id="PS50905"/>
    </source>
</evidence>
<evidence type="ECO:0000256" key="1">
    <source>
        <dbReference type="ARBA" id="ARBA00002485"/>
    </source>
</evidence>
<evidence type="ECO:0000256" key="6">
    <source>
        <dbReference type="ARBA" id="ARBA00023004"/>
    </source>
</evidence>
<dbReference type="GO" id="GO:0006826">
    <property type="term" value="P:iron ion transport"/>
    <property type="evidence" value="ECO:0007669"/>
    <property type="project" value="InterPro"/>
</dbReference>
<dbReference type="HOGENOM" id="CLU_065681_1_2_0"/>
<dbReference type="PANTHER" id="PTHR11431:SF127">
    <property type="entry name" value="BACTERIAL NON-HEME FERRITIN"/>
    <property type="match status" value="1"/>
</dbReference>
<dbReference type="GO" id="GO:0008198">
    <property type="term" value="F:ferrous iron binding"/>
    <property type="evidence" value="ECO:0000318"/>
    <property type="project" value="GO_Central"/>
</dbReference>
<feature type="binding site" evidence="8">
    <location>
        <position position="50"/>
    </location>
    <ligand>
        <name>Fe cation</name>
        <dbReference type="ChEBI" id="CHEBI:24875"/>
        <label>1</label>
    </ligand>
</feature>
<evidence type="ECO:0000256" key="5">
    <source>
        <dbReference type="ARBA" id="ARBA00023002"/>
    </source>
</evidence>
<dbReference type="eggNOG" id="COG1528">
    <property type="taxonomic scope" value="Bacteria"/>
</dbReference>
<dbReference type="EMBL" id="CP000909">
    <property type="protein sequence ID" value="ABY37095.1"/>
    <property type="molecule type" value="Genomic_DNA"/>
</dbReference>